<proteinExistence type="predicted"/>
<comment type="caution">
    <text evidence="4">The sequence shown here is derived from an EMBL/GenBank/DDBJ whole genome shotgun (WGS) entry which is preliminary data.</text>
</comment>
<evidence type="ECO:0000256" key="1">
    <source>
        <dbReference type="SAM" id="MobiDB-lite"/>
    </source>
</evidence>
<dbReference type="STRING" id="8167.A0A484DIZ5"/>
<dbReference type="InterPro" id="IPR036179">
    <property type="entry name" value="Ig-like_dom_sf"/>
</dbReference>
<dbReference type="AlphaFoldDB" id="A0A484DIZ5"/>
<gene>
    <name evidence="4" type="ORF">EPR50_G00028110</name>
</gene>
<reference evidence="4 5" key="1">
    <citation type="submission" date="2019-01" db="EMBL/GenBank/DDBJ databases">
        <title>A chromosome-scale genome assembly of the yellow perch, Perca flavescens.</title>
        <authorList>
            <person name="Feron R."/>
            <person name="Morvezen R."/>
            <person name="Bestin A."/>
            <person name="Haffray P."/>
            <person name="Klopp C."/>
            <person name="Zahm M."/>
            <person name="Cabau C."/>
            <person name="Roques C."/>
            <person name="Donnadieu C."/>
            <person name="Bouchez O."/>
            <person name="Christie M."/>
            <person name="Larson W."/>
            <person name="Guiguen Y."/>
        </authorList>
    </citation>
    <scope>NUCLEOTIDE SEQUENCE [LARGE SCALE GENOMIC DNA]</scope>
    <source>
        <strain evidence="4">YP-PL-M2</strain>
        <tissue evidence="4">Blood</tissue>
    </source>
</reference>
<evidence type="ECO:0000256" key="2">
    <source>
        <dbReference type="SAM" id="SignalP"/>
    </source>
</evidence>
<dbReference type="PROSITE" id="PS50835">
    <property type="entry name" value="IG_LIKE"/>
    <property type="match status" value="1"/>
</dbReference>
<evidence type="ECO:0000259" key="3">
    <source>
        <dbReference type="PROSITE" id="PS50835"/>
    </source>
</evidence>
<feature type="region of interest" description="Disordered" evidence="1">
    <location>
        <begin position="226"/>
        <end position="246"/>
    </location>
</feature>
<dbReference type="Gene3D" id="2.60.40.10">
    <property type="entry name" value="Immunoglobulins"/>
    <property type="match status" value="1"/>
</dbReference>
<sequence>MCYYLLRTISCLCLLHTGLHAEECSQGVLAERETLYVPAGGSLSLSCVVQHCGGAWTGKWIRTNSTNEKLSVRHHLTNVILSANKTQLILNFLSVKQSDEGSYGCSVKWGQGDTDQGHFKYVNVTAAVPFQRSVLHRVLVCAGASLCLPIILGLAHCLSSKVKPQPLPRTLSIPSAVYRDQPHPAPQPPLRCPIPQKRSTSFHKAVPKSMQKIEVVYADISQDALRQQGATREPDQSTVYSSVRFS</sequence>
<evidence type="ECO:0000313" key="5">
    <source>
        <dbReference type="Proteomes" id="UP000295070"/>
    </source>
</evidence>
<organism evidence="4 5">
    <name type="scientific">Perca flavescens</name>
    <name type="common">American yellow perch</name>
    <name type="synonym">Morone flavescens</name>
    <dbReference type="NCBI Taxonomy" id="8167"/>
    <lineage>
        <taxon>Eukaryota</taxon>
        <taxon>Metazoa</taxon>
        <taxon>Chordata</taxon>
        <taxon>Craniata</taxon>
        <taxon>Vertebrata</taxon>
        <taxon>Euteleostomi</taxon>
        <taxon>Actinopterygii</taxon>
        <taxon>Neopterygii</taxon>
        <taxon>Teleostei</taxon>
        <taxon>Neoteleostei</taxon>
        <taxon>Acanthomorphata</taxon>
        <taxon>Eupercaria</taxon>
        <taxon>Perciformes</taxon>
        <taxon>Percoidei</taxon>
        <taxon>Percidae</taxon>
        <taxon>Percinae</taxon>
        <taxon>Perca</taxon>
    </lineage>
</organism>
<accession>A0A484DIZ5</accession>
<dbReference type="InterPro" id="IPR013783">
    <property type="entry name" value="Ig-like_fold"/>
</dbReference>
<dbReference type="SMART" id="SM00409">
    <property type="entry name" value="IG"/>
    <property type="match status" value="1"/>
</dbReference>
<keyword evidence="5" id="KW-1185">Reference proteome</keyword>
<protein>
    <recommendedName>
        <fullName evidence="3">Ig-like domain-containing protein</fullName>
    </recommendedName>
</protein>
<dbReference type="InterPro" id="IPR007110">
    <property type="entry name" value="Ig-like_dom"/>
</dbReference>
<feature type="domain" description="Ig-like" evidence="3">
    <location>
        <begin position="40"/>
        <end position="125"/>
    </location>
</feature>
<feature type="signal peptide" evidence="2">
    <location>
        <begin position="1"/>
        <end position="21"/>
    </location>
</feature>
<dbReference type="Proteomes" id="UP000295070">
    <property type="component" value="Chromosome 3"/>
</dbReference>
<evidence type="ECO:0000313" key="4">
    <source>
        <dbReference type="EMBL" id="TDH15165.1"/>
    </source>
</evidence>
<dbReference type="InterPro" id="IPR003599">
    <property type="entry name" value="Ig_sub"/>
</dbReference>
<dbReference type="SUPFAM" id="SSF48726">
    <property type="entry name" value="Immunoglobulin"/>
    <property type="match status" value="1"/>
</dbReference>
<feature type="chain" id="PRO_5019737305" description="Ig-like domain-containing protein" evidence="2">
    <location>
        <begin position="22"/>
        <end position="246"/>
    </location>
</feature>
<dbReference type="EMBL" id="SCKG01000003">
    <property type="protein sequence ID" value="TDH15165.1"/>
    <property type="molecule type" value="Genomic_DNA"/>
</dbReference>
<name>A0A484DIZ5_PERFV</name>
<keyword evidence="2" id="KW-0732">Signal</keyword>